<organism evidence="2 3">
    <name type="scientific">Candidatus Falkowbacteria bacterium HGW-Falkowbacteria-2</name>
    <dbReference type="NCBI Taxonomy" id="2013769"/>
    <lineage>
        <taxon>Bacteria</taxon>
        <taxon>Candidatus Falkowiibacteriota</taxon>
    </lineage>
</organism>
<comment type="caution">
    <text evidence="2">The sequence shown here is derived from an EMBL/GenBank/DDBJ whole genome shotgun (WGS) entry which is preliminary data.</text>
</comment>
<accession>A0A2N2E2E4</accession>
<evidence type="ECO:0000313" key="2">
    <source>
        <dbReference type="EMBL" id="PKM88868.1"/>
    </source>
</evidence>
<proteinExistence type="predicted"/>
<feature type="compositionally biased region" description="Basic and acidic residues" evidence="1">
    <location>
        <begin position="18"/>
        <end position="47"/>
    </location>
</feature>
<gene>
    <name evidence="2" type="ORF">CVU83_01030</name>
</gene>
<dbReference type="EMBL" id="PHAH01000009">
    <property type="protein sequence ID" value="PKM88868.1"/>
    <property type="molecule type" value="Genomic_DNA"/>
</dbReference>
<dbReference type="Proteomes" id="UP000233325">
    <property type="component" value="Unassembled WGS sequence"/>
</dbReference>
<evidence type="ECO:0000256" key="1">
    <source>
        <dbReference type="SAM" id="MobiDB-lite"/>
    </source>
</evidence>
<protein>
    <submittedName>
        <fullName evidence="2">Uncharacterized protein</fullName>
    </submittedName>
</protein>
<feature type="region of interest" description="Disordered" evidence="1">
    <location>
        <begin position="18"/>
        <end position="54"/>
    </location>
</feature>
<sequence>MAVENNLEKQIVKPSEHLEKKASFEVQTEKKLEQREVSADKKVEKPDMGVPVTAGPVVVTDTDYRKQREAAVDSILADGLDQVFLKMSPEDQRRFKAEGEKTAAEINRLLDKAKVGVSKVMSLIKRWLGLIPGVNKYFLEQEAKIKADKILKIKKSL</sequence>
<evidence type="ECO:0000313" key="3">
    <source>
        <dbReference type="Proteomes" id="UP000233325"/>
    </source>
</evidence>
<name>A0A2N2E2E4_9BACT</name>
<reference evidence="2 3" key="1">
    <citation type="journal article" date="2017" name="ISME J.">
        <title>Potential for microbial H2 and metal transformations associated with novel bacteria and archaea in deep terrestrial subsurface sediments.</title>
        <authorList>
            <person name="Hernsdorf A.W."/>
            <person name="Amano Y."/>
            <person name="Miyakawa K."/>
            <person name="Ise K."/>
            <person name="Suzuki Y."/>
            <person name="Anantharaman K."/>
            <person name="Probst A."/>
            <person name="Burstein D."/>
            <person name="Thomas B.C."/>
            <person name="Banfield J.F."/>
        </authorList>
    </citation>
    <scope>NUCLEOTIDE SEQUENCE [LARGE SCALE GENOMIC DNA]</scope>
    <source>
        <strain evidence="2">HGW-Falkowbacteria-2</strain>
    </source>
</reference>
<dbReference type="AlphaFoldDB" id="A0A2N2E2E4"/>